<keyword evidence="3 6" id="KW-0808">Transferase</keyword>
<protein>
    <submittedName>
        <fullName evidence="8">DUF4433 domain-containing protein</fullName>
    </submittedName>
</protein>
<evidence type="ECO:0000313" key="8">
    <source>
        <dbReference type="EMBL" id="RUO77879.1"/>
    </source>
</evidence>
<dbReference type="InterPro" id="IPR029494">
    <property type="entry name" value="DarT"/>
</dbReference>
<evidence type="ECO:0000259" key="7">
    <source>
        <dbReference type="PROSITE" id="PS52018"/>
    </source>
</evidence>
<comment type="caution">
    <text evidence="6">Lacks conserved residue(s) required for the propagation of feature annotation.</text>
</comment>
<keyword evidence="4 6" id="KW-0548">Nucleotidyltransferase</keyword>
<dbReference type="OrthoDB" id="9813972at2"/>
<evidence type="ECO:0000256" key="1">
    <source>
        <dbReference type="ARBA" id="ARBA00022649"/>
    </source>
</evidence>
<proteinExistence type="inferred from homology"/>
<keyword evidence="5 6" id="KW-0238">DNA-binding</keyword>
<organism evidence="8 9">
    <name type="scientific">Idiomarina seosinensis</name>
    <dbReference type="NCBI Taxonomy" id="281739"/>
    <lineage>
        <taxon>Bacteria</taxon>
        <taxon>Pseudomonadati</taxon>
        <taxon>Pseudomonadota</taxon>
        <taxon>Gammaproteobacteria</taxon>
        <taxon>Alteromonadales</taxon>
        <taxon>Idiomarinaceae</taxon>
        <taxon>Idiomarina</taxon>
    </lineage>
</organism>
<dbReference type="EMBL" id="PIQF01000001">
    <property type="protein sequence ID" value="RUO77879.1"/>
    <property type="molecule type" value="Genomic_DNA"/>
</dbReference>
<sequence>MSIRNGRLLYHLTSIDNIEGIIRHGLIPRAELDNFDDVADREIIGHRQLHQLDSKVPFHFFAKNPFDGNVQANNAEKAFVLIAVHRALAQKKNWQIIPRHPLAQPFEIYEFDQGMEVIDWNTMDRRDYSDQNCKNICMAECLAPATVEPRYFASIYTKTPEQRQLVSSLAEQYRLNIHVNLNQQMFSAGQRT</sequence>
<dbReference type="GO" id="GO:0003677">
    <property type="term" value="F:DNA binding"/>
    <property type="evidence" value="ECO:0007669"/>
    <property type="project" value="UniProtKB-UniRule"/>
</dbReference>
<comment type="caution">
    <text evidence="8">The sequence shown here is derived from an EMBL/GenBank/DDBJ whole genome shotgun (WGS) entry which is preliminary data.</text>
</comment>
<evidence type="ECO:0000256" key="2">
    <source>
        <dbReference type="ARBA" id="ARBA00022676"/>
    </source>
</evidence>
<comment type="similarity">
    <text evidence="6">Belongs to the DarT ADP-ribosyltransferase family.</text>
</comment>
<evidence type="ECO:0000256" key="3">
    <source>
        <dbReference type="ARBA" id="ARBA00022679"/>
    </source>
</evidence>
<dbReference type="GO" id="GO:0016779">
    <property type="term" value="F:nucleotidyltransferase activity"/>
    <property type="evidence" value="ECO:0007669"/>
    <property type="project" value="UniProtKB-UniRule"/>
</dbReference>
<feature type="binding site" evidence="6">
    <location>
        <begin position="11"/>
        <end position="13"/>
    </location>
    <ligand>
        <name>NAD(+)</name>
        <dbReference type="ChEBI" id="CHEBI:57540"/>
    </ligand>
</feature>
<feature type="active site" description="Proton acceptor" evidence="6">
    <location>
        <position position="47"/>
    </location>
</feature>
<keyword evidence="2 6" id="KW-0328">Glycosyltransferase</keyword>
<feature type="binding site" evidence="6">
    <location>
        <position position="47"/>
    </location>
    <ligand>
        <name>NAD(+)</name>
        <dbReference type="ChEBI" id="CHEBI:57540"/>
    </ligand>
</feature>
<dbReference type="RefSeq" id="WP_034821472.1">
    <property type="nucleotide sequence ID" value="NZ_PIQF01000001.1"/>
</dbReference>
<dbReference type="GO" id="GO:0016757">
    <property type="term" value="F:glycosyltransferase activity"/>
    <property type="evidence" value="ECO:0007669"/>
    <property type="project" value="UniProtKB-UniRule"/>
</dbReference>
<keyword evidence="1 6" id="KW-1277">Toxin-antitoxin system</keyword>
<feature type="active site" evidence="6">
    <location>
        <position position="140"/>
    </location>
</feature>
<comment type="catalytic activity">
    <reaction evidence="6">
        <text>a thymidine in DNA + NAD(+) = an N-(ADP-alpha-D-ribosyl)-thymidine in DNA + nicotinamide + H(+)</text>
        <dbReference type="Rhea" id="RHEA:71651"/>
        <dbReference type="Rhea" id="RHEA-COMP:13556"/>
        <dbReference type="Rhea" id="RHEA-COMP:18051"/>
        <dbReference type="ChEBI" id="CHEBI:15378"/>
        <dbReference type="ChEBI" id="CHEBI:17154"/>
        <dbReference type="ChEBI" id="CHEBI:57540"/>
        <dbReference type="ChEBI" id="CHEBI:137386"/>
        <dbReference type="ChEBI" id="CHEBI:191199"/>
    </reaction>
</comment>
<dbReference type="Proteomes" id="UP000287908">
    <property type="component" value="Unassembled WGS sequence"/>
</dbReference>
<dbReference type="AlphaFoldDB" id="A0A432ZIW5"/>
<accession>A0A432ZIW5</accession>
<feature type="binding site" evidence="6">
    <location>
        <position position="20"/>
    </location>
    <ligand>
        <name>NAD(+)</name>
        <dbReference type="ChEBI" id="CHEBI:57540"/>
    </ligand>
</feature>
<evidence type="ECO:0000256" key="6">
    <source>
        <dbReference type="PROSITE-ProRule" id="PRU01362"/>
    </source>
</evidence>
<name>A0A432ZIW5_9GAMM</name>
<reference evidence="8 9" key="1">
    <citation type="journal article" date="2011" name="Front. Microbiol.">
        <title>Genomic signatures of strain selection and enhancement in Bacillus atrophaeus var. globigii, a historical biowarfare simulant.</title>
        <authorList>
            <person name="Gibbons H.S."/>
            <person name="Broomall S.M."/>
            <person name="McNew L.A."/>
            <person name="Daligault H."/>
            <person name="Chapman C."/>
            <person name="Bruce D."/>
            <person name="Karavis M."/>
            <person name="Krepps M."/>
            <person name="McGregor P.A."/>
            <person name="Hong C."/>
            <person name="Park K.H."/>
            <person name="Akmal A."/>
            <person name="Feldman A."/>
            <person name="Lin J.S."/>
            <person name="Chang W.E."/>
            <person name="Higgs B.W."/>
            <person name="Demirev P."/>
            <person name="Lindquist J."/>
            <person name="Liem A."/>
            <person name="Fochler E."/>
            <person name="Read T.D."/>
            <person name="Tapia R."/>
            <person name="Johnson S."/>
            <person name="Bishop-Lilly K.A."/>
            <person name="Detter C."/>
            <person name="Han C."/>
            <person name="Sozhamannan S."/>
            <person name="Rosenzweig C.N."/>
            <person name="Skowronski E.W."/>
        </authorList>
    </citation>
    <scope>NUCLEOTIDE SEQUENCE [LARGE SCALE GENOMIC DNA]</scope>
    <source>
        <strain evidence="8 9">CL-SP19</strain>
    </source>
</reference>
<dbReference type="PROSITE" id="PS52018">
    <property type="entry name" value="DART"/>
    <property type="match status" value="1"/>
</dbReference>
<feature type="domain" description="DarT" evidence="7">
    <location>
        <begin position="7"/>
        <end position="187"/>
    </location>
</feature>
<keyword evidence="9" id="KW-1185">Reference proteome</keyword>
<dbReference type="Pfam" id="PF14487">
    <property type="entry name" value="DarT"/>
    <property type="match status" value="1"/>
</dbReference>
<evidence type="ECO:0000256" key="4">
    <source>
        <dbReference type="ARBA" id="ARBA00022695"/>
    </source>
</evidence>
<gene>
    <name evidence="8" type="ORF">CWI81_05200</name>
</gene>
<evidence type="ECO:0000256" key="5">
    <source>
        <dbReference type="ARBA" id="ARBA00023125"/>
    </source>
</evidence>
<evidence type="ECO:0000313" key="9">
    <source>
        <dbReference type="Proteomes" id="UP000287908"/>
    </source>
</evidence>